<dbReference type="EMBL" id="BMYV01000001">
    <property type="protein sequence ID" value="GGX59325.1"/>
    <property type="molecule type" value="Genomic_DNA"/>
</dbReference>
<dbReference type="SMART" id="SM01130">
    <property type="entry name" value="DHDPS"/>
    <property type="match status" value="1"/>
</dbReference>
<dbReference type="PRINTS" id="PR00146">
    <property type="entry name" value="DHPICSNTHASE"/>
</dbReference>
<dbReference type="GO" id="GO:0019877">
    <property type="term" value="P:diaminopimelate biosynthetic process"/>
    <property type="evidence" value="ECO:0007669"/>
    <property type="project" value="UniProtKB-UniRule"/>
</dbReference>
<evidence type="ECO:0000256" key="10">
    <source>
        <dbReference type="ARBA" id="ARBA00023270"/>
    </source>
</evidence>
<evidence type="ECO:0000256" key="14">
    <source>
        <dbReference type="PIRSR" id="PIRSR001365-1"/>
    </source>
</evidence>
<feature type="active site" description="Schiff-base intermediate with substrate" evidence="12 14">
    <location>
        <position position="160"/>
    </location>
</feature>
<evidence type="ECO:0000256" key="5">
    <source>
        <dbReference type="ARBA" id="ARBA00022490"/>
    </source>
</evidence>
<accession>A0A918NC28</accession>
<evidence type="ECO:0000256" key="1">
    <source>
        <dbReference type="ARBA" id="ARBA00003294"/>
    </source>
</evidence>
<organism evidence="16 17">
    <name type="scientific">Litorimonas cladophorae</name>
    <dbReference type="NCBI Taxonomy" id="1220491"/>
    <lineage>
        <taxon>Bacteria</taxon>
        <taxon>Pseudomonadati</taxon>
        <taxon>Pseudomonadota</taxon>
        <taxon>Alphaproteobacteria</taxon>
        <taxon>Maricaulales</taxon>
        <taxon>Robiginitomaculaceae</taxon>
    </lineage>
</organism>
<evidence type="ECO:0000256" key="4">
    <source>
        <dbReference type="ARBA" id="ARBA00012086"/>
    </source>
</evidence>
<comment type="caution">
    <text evidence="12">Was originally thought to be a dihydrodipicolinate synthase (DHDPS), catalyzing the condensation of (S)-aspartate-beta-semialdehyde [(S)-ASA] and pyruvate to dihydrodipicolinate (DHDP). However, it was shown in E.coli that the product of the enzymatic reaction is not dihydrodipicolinate but in fact (4S)-4-hydroxy-2,3,4,5-tetrahydro-(2S)-dipicolinic acid (HTPA), and that the consecutive dehydration reaction leading to DHDP is not spontaneous but catalyzed by DapB.</text>
</comment>
<dbReference type="PIRSF" id="PIRSF001365">
    <property type="entry name" value="DHDPS"/>
    <property type="match status" value="1"/>
</dbReference>
<evidence type="ECO:0000256" key="11">
    <source>
        <dbReference type="ARBA" id="ARBA00047836"/>
    </source>
</evidence>
<keyword evidence="8 12" id="KW-0457">Lysine biosynthesis</keyword>
<evidence type="ECO:0000313" key="16">
    <source>
        <dbReference type="EMBL" id="GGX59325.1"/>
    </source>
</evidence>
<evidence type="ECO:0000256" key="12">
    <source>
        <dbReference type="HAMAP-Rule" id="MF_00418"/>
    </source>
</evidence>
<protein>
    <recommendedName>
        <fullName evidence="4 12">4-hydroxy-tetrahydrodipicolinate synthase</fullName>
        <shortName evidence="12">HTPA synthase</shortName>
        <ecNumber evidence="4 12">4.3.3.7</ecNumber>
    </recommendedName>
</protein>
<comment type="function">
    <text evidence="1 12">Catalyzes the condensation of (S)-aspartate-beta-semialdehyde [(S)-ASA] and pyruvate to 4-hydroxy-tetrahydrodipicolinate (HTPA).</text>
</comment>
<name>A0A918NC28_9PROT</name>
<comment type="subunit">
    <text evidence="12">Homotetramer; dimer of dimers.</text>
</comment>
<feature type="binding site" evidence="12 15">
    <location>
        <position position="44"/>
    </location>
    <ligand>
        <name>pyruvate</name>
        <dbReference type="ChEBI" id="CHEBI:15361"/>
    </ligand>
</feature>
<dbReference type="GO" id="GO:0009089">
    <property type="term" value="P:lysine biosynthetic process via diaminopimelate"/>
    <property type="evidence" value="ECO:0007669"/>
    <property type="project" value="UniProtKB-UniRule"/>
</dbReference>
<comment type="caution">
    <text evidence="16">The sequence shown here is derived from an EMBL/GenBank/DDBJ whole genome shotgun (WGS) entry which is preliminary data.</text>
</comment>
<keyword evidence="9 12" id="KW-0456">Lyase</keyword>
<evidence type="ECO:0000256" key="15">
    <source>
        <dbReference type="PIRSR" id="PIRSR001365-2"/>
    </source>
</evidence>
<reference evidence="16 17" key="1">
    <citation type="journal article" date="2014" name="Int. J. Syst. Evol. Microbiol.">
        <title>Complete genome sequence of Corynebacterium casei LMG S-19264T (=DSM 44701T), isolated from a smear-ripened cheese.</title>
        <authorList>
            <consortium name="US DOE Joint Genome Institute (JGI-PGF)"/>
            <person name="Walter F."/>
            <person name="Albersmeier A."/>
            <person name="Kalinowski J."/>
            <person name="Ruckert C."/>
        </authorList>
    </citation>
    <scope>NUCLEOTIDE SEQUENCE [LARGE SCALE GENOMIC DNA]</scope>
    <source>
        <strain evidence="16 17">KCTC 23968</strain>
    </source>
</reference>
<evidence type="ECO:0000256" key="7">
    <source>
        <dbReference type="ARBA" id="ARBA00022915"/>
    </source>
</evidence>
<dbReference type="PANTHER" id="PTHR12128">
    <property type="entry name" value="DIHYDRODIPICOLINATE SYNTHASE"/>
    <property type="match status" value="1"/>
</dbReference>
<dbReference type="HAMAP" id="MF_00418">
    <property type="entry name" value="DapA"/>
    <property type="match status" value="1"/>
</dbReference>
<dbReference type="PROSITE" id="PS00665">
    <property type="entry name" value="DHDPS_1"/>
    <property type="match status" value="1"/>
</dbReference>
<dbReference type="InterPro" id="IPR020624">
    <property type="entry name" value="Schiff_base-form_aldolases_CS"/>
</dbReference>
<feature type="binding site" evidence="12 15">
    <location>
        <position position="202"/>
    </location>
    <ligand>
        <name>pyruvate</name>
        <dbReference type="ChEBI" id="CHEBI:15361"/>
    </ligand>
</feature>
<dbReference type="Pfam" id="PF00701">
    <property type="entry name" value="DHDPS"/>
    <property type="match status" value="1"/>
</dbReference>
<evidence type="ECO:0000256" key="3">
    <source>
        <dbReference type="ARBA" id="ARBA00007592"/>
    </source>
</evidence>
<dbReference type="RefSeq" id="WP_189581159.1">
    <property type="nucleotide sequence ID" value="NZ_BMYV01000001.1"/>
</dbReference>
<dbReference type="AlphaFoldDB" id="A0A918NC28"/>
<dbReference type="GO" id="GO:0008840">
    <property type="term" value="F:4-hydroxy-tetrahydrodipicolinate synthase activity"/>
    <property type="evidence" value="ECO:0007669"/>
    <property type="project" value="UniProtKB-UniRule"/>
</dbReference>
<keyword evidence="10 12" id="KW-0704">Schiff base</keyword>
<dbReference type="InterPro" id="IPR002220">
    <property type="entry name" value="DapA-like"/>
</dbReference>
<dbReference type="InterPro" id="IPR013785">
    <property type="entry name" value="Aldolase_TIM"/>
</dbReference>
<comment type="catalytic activity">
    <reaction evidence="11 12">
        <text>L-aspartate 4-semialdehyde + pyruvate = (2S,4S)-4-hydroxy-2,3,4,5-tetrahydrodipicolinate + H2O + H(+)</text>
        <dbReference type="Rhea" id="RHEA:34171"/>
        <dbReference type="ChEBI" id="CHEBI:15361"/>
        <dbReference type="ChEBI" id="CHEBI:15377"/>
        <dbReference type="ChEBI" id="CHEBI:15378"/>
        <dbReference type="ChEBI" id="CHEBI:67139"/>
        <dbReference type="ChEBI" id="CHEBI:537519"/>
        <dbReference type="EC" id="4.3.3.7"/>
    </reaction>
</comment>
<dbReference type="Gene3D" id="3.20.20.70">
    <property type="entry name" value="Aldolase class I"/>
    <property type="match status" value="1"/>
</dbReference>
<dbReference type="GO" id="GO:0005829">
    <property type="term" value="C:cytosol"/>
    <property type="evidence" value="ECO:0007669"/>
    <property type="project" value="TreeGrafter"/>
</dbReference>
<comment type="subcellular location">
    <subcellularLocation>
        <location evidence="12">Cytoplasm</location>
    </subcellularLocation>
</comment>
<dbReference type="InterPro" id="IPR005263">
    <property type="entry name" value="DapA"/>
</dbReference>
<evidence type="ECO:0000256" key="13">
    <source>
        <dbReference type="PIRNR" id="PIRNR001365"/>
    </source>
</evidence>
<keyword evidence="7 12" id="KW-0220">Diaminopimelate biosynthesis</keyword>
<dbReference type="PANTHER" id="PTHR12128:SF66">
    <property type="entry name" value="4-HYDROXY-2-OXOGLUTARATE ALDOLASE, MITOCHONDRIAL"/>
    <property type="match status" value="1"/>
</dbReference>
<comment type="similarity">
    <text evidence="3 12 13">Belongs to the DapA family.</text>
</comment>
<evidence type="ECO:0000256" key="9">
    <source>
        <dbReference type="ARBA" id="ARBA00023239"/>
    </source>
</evidence>
<feature type="active site" description="Proton donor/acceptor" evidence="12 14">
    <location>
        <position position="132"/>
    </location>
</feature>
<evidence type="ECO:0000256" key="2">
    <source>
        <dbReference type="ARBA" id="ARBA00005120"/>
    </source>
</evidence>
<evidence type="ECO:0000313" key="17">
    <source>
        <dbReference type="Proteomes" id="UP000600865"/>
    </source>
</evidence>
<dbReference type="CDD" id="cd00950">
    <property type="entry name" value="DHDPS"/>
    <property type="match status" value="1"/>
</dbReference>
<proteinExistence type="inferred from homology"/>
<feature type="site" description="Part of a proton relay during catalysis" evidence="12">
    <location>
        <position position="43"/>
    </location>
</feature>
<keyword evidence="6 12" id="KW-0028">Amino-acid biosynthesis</keyword>
<sequence>MIKGSITALVTPFKDDRIDEQAFQDFVEWQIDSGTHGLVPCGTTGESATLTDEEHQRVIRLTSEAANGRVPVIAGAGSNETRVSIKYAQHAKAMGADAALVVTPYYNKPSQEGIFQHFKAISEAVDIPIVVYNIPGRSVVDIEQDTMERLSKLPTVIGCKDATGDIARVAGLTVRCGEDFIQLSGDDPTSLGHSAHGGHGAISVGSNIAPAAYAAFHNALLAGDYISARAMNGTLDRLHKDLFVDPSPGPAKYALSLMGKMQPDVRLPITLCRESTKDIVKAAMAQAGVTY</sequence>
<evidence type="ECO:0000256" key="6">
    <source>
        <dbReference type="ARBA" id="ARBA00022605"/>
    </source>
</evidence>
<gene>
    <name evidence="12 16" type="primary">dapA</name>
    <name evidence="16" type="ORF">GCM10011309_06250</name>
</gene>
<feature type="site" description="Part of a proton relay during catalysis" evidence="12">
    <location>
        <position position="106"/>
    </location>
</feature>
<dbReference type="NCBIfam" id="TIGR00674">
    <property type="entry name" value="dapA"/>
    <property type="match status" value="1"/>
</dbReference>
<keyword evidence="5 12" id="KW-0963">Cytoplasm</keyword>
<dbReference type="SUPFAM" id="SSF51569">
    <property type="entry name" value="Aldolase"/>
    <property type="match status" value="1"/>
</dbReference>
<keyword evidence="17" id="KW-1185">Reference proteome</keyword>
<dbReference type="Proteomes" id="UP000600865">
    <property type="component" value="Unassembled WGS sequence"/>
</dbReference>
<dbReference type="EC" id="4.3.3.7" evidence="4 12"/>
<evidence type="ECO:0000256" key="8">
    <source>
        <dbReference type="ARBA" id="ARBA00023154"/>
    </source>
</evidence>
<comment type="pathway">
    <text evidence="2 12">Amino-acid biosynthesis; L-lysine biosynthesis via DAP pathway; (S)-tetrahydrodipicolinate from L-aspartate: step 3/4.</text>
</comment>